<name>A0AAN8SLM1_SOLBU</name>
<evidence type="ECO:0000313" key="1">
    <source>
        <dbReference type="EMBL" id="KAK6771749.1"/>
    </source>
</evidence>
<evidence type="ECO:0000313" key="2">
    <source>
        <dbReference type="Proteomes" id="UP001371456"/>
    </source>
</evidence>
<proteinExistence type="predicted"/>
<dbReference type="AlphaFoldDB" id="A0AAN8SLM1"/>
<dbReference type="EMBL" id="JBANQN010000176">
    <property type="protein sequence ID" value="KAK6771749.1"/>
    <property type="molecule type" value="Genomic_DNA"/>
</dbReference>
<protein>
    <submittedName>
        <fullName evidence="1">Uncharacterized protein</fullName>
    </submittedName>
</protein>
<sequence>MTIQTDDYSDARALLGYPSLKRATSVNDPSTRRFHLSRHVTFFELTTELGALRFPVMSQQDPGDQSDQLKGKFRRFVKTDSRHSVFGAEPTDSVVSLSPYTSNQDSSSDLGSLASILGMISVESLNTSISYIPRVKAVFNPWIHASSSVERDESSLFPIGWLPIAGVPDLKGHQQAATECEQSQGDGINSIELGFFMTAEVTERNVGLIQYRIPDLHRRLMVGAAFLGKKDSGKRMLIKNRRLMPTPSAVATTLLHPDKVTRTGGIIAMRLYRLLIKGRQYTKLVPAARFGPPGSNPAGIHPTEEIGLKHRRDVANLGFPARSVKPPGLNGIRLEGSYIEKAIKMVPNLHSKLTLDEEAINTLFIMLRTAQAFAC</sequence>
<keyword evidence="2" id="KW-1185">Reference proteome</keyword>
<accession>A0AAN8SLM1</accession>
<dbReference type="Proteomes" id="UP001371456">
    <property type="component" value="Unassembled WGS sequence"/>
</dbReference>
<gene>
    <name evidence="1" type="ORF">RDI58_031014</name>
</gene>
<reference evidence="1 2" key="1">
    <citation type="submission" date="2024-02" db="EMBL/GenBank/DDBJ databases">
        <title>de novo genome assembly of Solanum bulbocastanum strain 11H21.</title>
        <authorList>
            <person name="Hosaka A.J."/>
        </authorList>
    </citation>
    <scope>NUCLEOTIDE SEQUENCE [LARGE SCALE GENOMIC DNA]</scope>
    <source>
        <tissue evidence="1">Young leaves</tissue>
    </source>
</reference>
<comment type="caution">
    <text evidence="1">The sequence shown here is derived from an EMBL/GenBank/DDBJ whole genome shotgun (WGS) entry which is preliminary data.</text>
</comment>
<organism evidence="1 2">
    <name type="scientific">Solanum bulbocastanum</name>
    <name type="common">Wild potato</name>
    <dbReference type="NCBI Taxonomy" id="147425"/>
    <lineage>
        <taxon>Eukaryota</taxon>
        <taxon>Viridiplantae</taxon>
        <taxon>Streptophyta</taxon>
        <taxon>Embryophyta</taxon>
        <taxon>Tracheophyta</taxon>
        <taxon>Spermatophyta</taxon>
        <taxon>Magnoliopsida</taxon>
        <taxon>eudicotyledons</taxon>
        <taxon>Gunneridae</taxon>
        <taxon>Pentapetalae</taxon>
        <taxon>asterids</taxon>
        <taxon>lamiids</taxon>
        <taxon>Solanales</taxon>
        <taxon>Solanaceae</taxon>
        <taxon>Solanoideae</taxon>
        <taxon>Solaneae</taxon>
        <taxon>Solanum</taxon>
    </lineage>
</organism>